<proteinExistence type="predicted"/>
<accession>A0AC61R814</accession>
<dbReference type="EMBL" id="SRYG01000010">
    <property type="protein sequence ID" value="TGY66055.1"/>
    <property type="molecule type" value="Genomic_DNA"/>
</dbReference>
<keyword evidence="2" id="KW-1185">Reference proteome</keyword>
<dbReference type="Proteomes" id="UP000308836">
    <property type="component" value="Unassembled WGS sequence"/>
</dbReference>
<evidence type="ECO:0000313" key="2">
    <source>
        <dbReference type="Proteomes" id="UP000308836"/>
    </source>
</evidence>
<reference evidence="1" key="1">
    <citation type="submission" date="2019-04" db="EMBL/GenBank/DDBJ databases">
        <title>Microbes associate with the intestines of laboratory mice.</title>
        <authorList>
            <person name="Navarre W."/>
            <person name="Wong E."/>
            <person name="Huang K."/>
            <person name="Tropini C."/>
            <person name="Ng K."/>
            <person name="Yu B."/>
        </authorList>
    </citation>
    <scope>NUCLEOTIDE SEQUENCE</scope>
    <source>
        <strain evidence="1">NM09_H32</strain>
    </source>
</reference>
<gene>
    <name evidence="1" type="ORF">E5336_06090</name>
</gene>
<organism evidence="1 2">
    <name type="scientific">Dubosiella muris</name>
    <dbReference type="NCBI Taxonomy" id="3038133"/>
    <lineage>
        <taxon>Bacteria</taxon>
        <taxon>Bacillati</taxon>
        <taxon>Bacillota</taxon>
        <taxon>Erysipelotrichia</taxon>
        <taxon>Erysipelotrichales</taxon>
        <taxon>Erysipelotrichaceae</taxon>
        <taxon>Dubosiella</taxon>
    </lineage>
</organism>
<sequence length="260" mass="29931">MEQSRGESANFGRLIEQRLAELNIYLQDARNDASAFEIDIAKIKLEIWMKEAKTKKELAEHEVATYGALKSDLLDSESQLYDKMETGEKASGELSARLAQLSSRLTSFEKETNDLNTEIQSLQNQYNEARKKREKASTWYYMIIPGYNLYLALDAEINASAERLQTLKRRLENREHTRQALLDEVRQTRQAFLNSQDESSKYASAIAELKKTLLEITDKISESKKSLVAWNELYIQYGTMKQELEINGTLPPCFLKQITI</sequence>
<name>A0AC61R814_9FIRM</name>
<protein>
    <submittedName>
        <fullName evidence="1">Uncharacterized protein</fullName>
    </submittedName>
</protein>
<evidence type="ECO:0000313" key="1">
    <source>
        <dbReference type="EMBL" id="TGY66055.1"/>
    </source>
</evidence>
<comment type="caution">
    <text evidence="1">The sequence shown here is derived from an EMBL/GenBank/DDBJ whole genome shotgun (WGS) entry which is preliminary data.</text>
</comment>